<reference evidence="2" key="1">
    <citation type="submission" date="2023-07" db="EMBL/GenBank/DDBJ databases">
        <authorList>
            <consortium name="AG Swart"/>
            <person name="Singh M."/>
            <person name="Singh A."/>
            <person name="Seah K."/>
            <person name="Emmerich C."/>
        </authorList>
    </citation>
    <scope>NUCLEOTIDE SEQUENCE</scope>
    <source>
        <strain evidence="2">DP1</strain>
    </source>
</reference>
<accession>A0AAD2D932</accession>
<evidence type="ECO:0000313" key="3">
    <source>
        <dbReference type="Proteomes" id="UP001295684"/>
    </source>
</evidence>
<feature type="compositionally biased region" description="Acidic residues" evidence="1">
    <location>
        <begin position="72"/>
        <end position="100"/>
    </location>
</feature>
<protein>
    <submittedName>
        <fullName evidence="2">Uncharacterized protein</fullName>
    </submittedName>
</protein>
<feature type="region of interest" description="Disordered" evidence="1">
    <location>
        <begin position="537"/>
        <end position="557"/>
    </location>
</feature>
<feature type="region of interest" description="Disordered" evidence="1">
    <location>
        <begin position="435"/>
        <end position="476"/>
    </location>
</feature>
<dbReference type="EMBL" id="CAMPGE010027892">
    <property type="protein sequence ID" value="CAI2385477.1"/>
    <property type="molecule type" value="Genomic_DNA"/>
</dbReference>
<organism evidence="2 3">
    <name type="scientific">Euplotes crassus</name>
    <dbReference type="NCBI Taxonomy" id="5936"/>
    <lineage>
        <taxon>Eukaryota</taxon>
        <taxon>Sar</taxon>
        <taxon>Alveolata</taxon>
        <taxon>Ciliophora</taxon>
        <taxon>Intramacronucleata</taxon>
        <taxon>Spirotrichea</taxon>
        <taxon>Hypotrichia</taxon>
        <taxon>Euplotida</taxon>
        <taxon>Euplotidae</taxon>
        <taxon>Moneuplotes</taxon>
    </lineage>
</organism>
<comment type="caution">
    <text evidence="2">The sequence shown here is derived from an EMBL/GenBank/DDBJ whole genome shotgun (WGS) entry which is preliminary data.</text>
</comment>
<keyword evidence="3" id="KW-1185">Reference proteome</keyword>
<feature type="compositionally biased region" description="Basic and acidic residues" evidence="1">
    <location>
        <begin position="435"/>
        <end position="460"/>
    </location>
</feature>
<evidence type="ECO:0000256" key="1">
    <source>
        <dbReference type="SAM" id="MobiDB-lite"/>
    </source>
</evidence>
<dbReference type="AlphaFoldDB" id="A0AAD2D932"/>
<feature type="region of interest" description="Disordered" evidence="1">
    <location>
        <begin position="1"/>
        <end position="100"/>
    </location>
</feature>
<sequence length="557" mass="63820">MERMQNDEGNGSNTISSYYDQSSDSSRPHEEHPSQPSEILSLTDIPNTGESLYYSPNADISLGEDKSKLEEEKSEVESEESEDTETSEESEDGLAEIEGVEEEMSGIEVVDELVRKVERMQELRKRPDDAKGKVNKAIKKALKRIKTEEGNYVLGINGDALLNSFWQALRKTDFDHICTTYEAYSSTNKFYKLLKKQEDQTKKIKKECEKSKNKSESFKAGVGRKLKDLKGVLEEKKLNGEMLALVLDSSIKQRMWQKTGVEGYFSSVDNRELVEKLRNQIIKDFMTKACTKSLSRKEFTNKLQTIFEKISLHQEKVLDIILKQAKIIQKEYNQPDQAQKPMAVDSSNAELNVLQKGKEDLEMKLQKTIEEHSKEISDFKAKNLQLNEEKNDLEQKNKQIQNETSKTNDLKAEIERLQSELAQEKKQKLIKDKANEILKSKNDQLQTDLKKMEEVSKENSSESPSEAQNSTSLSTLQSENACLKTNLAAAKAKIEELELSKTDLSDQLESFKSDYLEMTAEVKQFESQFKGLMEECEEKEENEEIEEIEGSEEERIK</sequence>
<evidence type="ECO:0000313" key="2">
    <source>
        <dbReference type="EMBL" id="CAI2385477.1"/>
    </source>
</evidence>
<feature type="compositionally biased region" description="Low complexity" evidence="1">
    <location>
        <begin position="16"/>
        <end position="25"/>
    </location>
</feature>
<feature type="compositionally biased region" description="Polar residues" evidence="1">
    <location>
        <begin position="34"/>
        <end position="50"/>
    </location>
</feature>
<dbReference type="Proteomes" id="UP001295684">
    <property type="component" value="Unassembled WGS sequence"/>
</dbReference>
<feature type="compositionally biased region" description="Polar residues" evidence="1">
    <location>
        <begin position="461"/>
        <end position="476"/>
    </location>
</feature>
<proteinExistence type="predicted"/>
<name>A0AAD2D932_EUPCR</name>
<gene>
    <name evidence="2" type="ORF">ECRASSUSDP1_LOCUS27043</name>
</gene>